<feature type="compositionally biased region" description="Low complexity" evidence="1">
    <location>
        <begin position="128"/>
        <end position="158"/>
    </location>
</feature>
<dbReference type="InterPro" id="IPR008258">
    <property type="entry name" value="Transglycosylase_SLT_dom_1"/>
</dbReference>
<feature type="region of interest" description="Disordered" evidence="1">
    <location>
        <begin position="69"/>
        <end position="158"/>
    </location>
</feature>
<feature type="compositionally biased region" description="Polar residues" evidence="1">
    <location>
        <begin position="70"/>
        <end position="83"/>
    </location>
</feature>
<accession>A0ABW5UU50</accession>
<protein>
    <submittedName>
        <fullName evidence="3">Transglycosylase SLT domain-containing protein</fullName>
    </submittedName>
</protein>
<reference evidence="4" key="1">
    <citation type="journal article" date="2019" name="Int. J. Syst. Evol. Microbiol.">
        <title>The Global Catalogue of Microorganisms (GCM) 10K type strain sequencing project: providing services to taxonomists for standard genome sequencing and annotation.</title>
        <authorList>
            <consortium name="The Broad Institute Genomics Platform"/>
            <consortium name="The Broad Institute Genome Sequencing Center for Infectious Disease"/>
            <person name="Wu L."/>
            <person name="Ma J."/>
        </authorList>
    </citation>
    <scope>NUCLEOTIDE SEQUENCE [LARGE SCALE GENOMIC DNA]</scope>
    <source>
        <strain evidence="4">TISTR 1514</strain>
    </source>
</reference>
<dbReference type="Proteomes" id="UP001597492">
    <property type="component" value="Unassembled WGS sequence"/>
</dbReference>
<comment type="caution">
    <text evidence="3">The sequence shown here is derived from an EMBL/GenBank/DDBJ whole genome shotgun (WGS) entry which is preliminary data.</text>
</comment>
<sequence>MTEMTRSGSTRAAVPWAVRSSRRNRKVTSVVAGCALAAVAAVGLAQPFLTVPVSQAAASYQPSLADITRANPQTYGSGESGDTAQAGDDKSGDGASTEQSLVSGRSDVTVELEPEPEPEPEPTEESTTESTESSDASSTDSSSGESSGGSSSYPDSVSYDTGTVKGDAQAYLASQGYSGSEWACFDAIITQESGWNPSATNASSGAYGLPQALPGSKMASAGADWQTNPVTQVKWALGYMVGRYGSPCGAYDFKFTQGNGWY</sequence>
<evidence type="ECO:0000313" key="3">
    <source>
        <dbReference type="EMBL" id="MFD2757186.1"/>
    </source>
</evidence>
<dbReference type="Gene3D" id="1.10.530.10">
    <property type="match status" value="1"/>
</dbReference>
<name>A0ABW5UU50_9MICO</name>
<evidence type="ECO:0000313" key="4">
    <source>
        <dbReference type="Proteomes" id="UP001597492"/>
    </source>
</evidence>
<organism evidence="3 4">
    <name type="scientific">Gulosibacter faecalis</name>
    <dbReference type="NCBI Taxonomy" id="272240"/>
    <lineage>
        <taxon>Bacteria</taxon>
        <taxon>Bacillati</taxon>
        <taxon>Actinomycetota</taxon>
        <taxon>Actinomycetes</taxon>
        <taxon>Micrococcales</taxon>
        <taxon>Microbacteriaceae</taxon>
        <taxon>Gulosibacter</taxon>
    </lineage>
</organism>
<dbReference type="RefSeq" id="WP_019619253.1">
    <property type="nucleotide sequence ID" value="NZ_JBHUNE010000002.1"/>
</dbReference>
<feature type="compositionally biased region" description="Polar residues" evidence="1">
    <location>
        <begin position="94"/>
        <end position="103"/>
    </location>
</feature>
<proteinExistence type="predicted"/>
<evidence type="ECO:0000259" key="2">
    <source>
        <dbReference type="Pfam" id="PF01464"/>
    </source>
</evidence>
<dbReference type="Pfam" id="PF01464">
    <property type="entry name" value="SLT"/>
    <property type="match status" value="1"/>
</dbReference>
<evidence type="ECO:0000256" key="1">
    <source>
        <dbReference type="SAM" id="MobiDB-lite"/>
    </source>
</evidence>
<dbReference type="EMBL" id="JBHUNE010000002">
    <property type="protein sequence ID" value="MFD2757186.1"/>
    <property type="molecule type" value="Genomic_DNA"/>
</dbReference>
<keyword evidence="4" id="KW-1185">Reference proteome</keyword>
<dbReference type="SUPFAM" id="SSF53955">
    <property type="entry name" value="Lysozyme-like"/>
    <property type="match status" value="1"/>
</dbReference>
<gene>
    <name evidence="3" type="ORF">ACFSW7_02190</name>
</gene>
<feature type="compositionally biased region" description="Acidic residues" evidence="1">
    <location>
        <begin position="110"/>
        <end position="127"/>
    </location>
</feature>
<feature type="domain" description="Transglycosylase SLT" evidence="2">
    <location>
        <begin position="179"/>
        <end position="245"/>
    </location>
</feature>
<dbReference type="InterPro" id="IPR023346">
    <property type="entry name" value="Lysozyme-like_dom_sf"/>
</dbReference>